<feature type="transmembrane region" description="Helical" evidence="10">
    <location>
        <begin position="770"/>
        <end position="789"/>
    </location>
</feature>
<dbReference type="NCBIfam" id="TIGR00886">
    <property type="entry name" value="2A0108"/>
    <property type="match status" value="1"/>
</dbReference>
<feature type="transmembrane region" description="Helical" evidence="10">
    <location>
        <begin position="282"/>
        <end position="302"/>
    </location>
</feature>
<dbReference type="PANTHER" id="PTHR23515">
    <property type="entry name" value="HIGH-AFFINITY NITRATE TRANSPORTER 2.3"/>
    <property type="match status" value="1"/>
</dbReference>
<keyword evidence="5" id="KW-0997">Cell inner membrane</keyword>
<keyword evidence="3" id="KW-0813">Transport</keyword>
<dbReference type="InterPro" id="IPR004737">
    <property type="entry name" value="NO3_transporter_NarK/NarU-like"/>
</dbReference>
<evidence type="ECO:0000256" key="5">
    <source>
        <dbReference type="ARBA" id="ARBA00022519"/>
    </source>
</evidence>
<evidence type="ECO:0000256" key="9">
    <source>
        <dbReference type="ARBA" id="ARBA00023136"/>
    </source>
</evidence>
<feature type="transmembrane region" description="Helical" evidence="10">
    <location>
        <begin position="496"/>
        <end position="514"/>
    </location>
</feature>
<dbReference type="GO" id="GO:0015112">
    <property type="term" value="F:nitrate transmembrane transporter activity"/>
    <property type="evidence" value="ECO:0007669"/>
    <property type="project" value="InterPro"/>
</dbReference>
<feature type="transmembrane region" description="Helical" evidence="10">
    <location>
        <begin position="460"/>
        <end position="484"/>
    </location>
</feature>
<dbReference type="GO" id="GO:0015291">
    <property type="term" value="F:secondary active transmembrane transporter activity"/>
    <property type="evidence" value="ECO:0007669"/>
    <property type="project" value="UniProtKB-ARBA"/>
</dbReference>
<evidence type="ECO:0000256" key="2">
    <source>
        <dbReference type="ARBA" id="ARBA00008432"/>
    </source>
</evidence>
<dbReference type="AlphaFoldDB" id="A0AAU7NT26"/>
<evidence type="ECO:0000256" key="8">
    <source>
        <dbReference type="ARBA" id="ARBA00023063"/>
    </source>
</evidence>
<evidence type="ECO:0000256" key="10">
    <source>
        <dbReference type="SAM" id="Phobius"/>
    </source>
</evidence>
<feature type="transmembrane region" description="Helical" evidence="10">
    <location>
        <begin position="716"/>
        <end position="733"/>
    </location>
</feature>
<accession>A0AAU7NT26</accession>
<feature type="transmembrane region" description="Helical" evidence="10">
    <location>
        <begin position="167"/>
        <end position="184"/>
    </location>
</feature>
<dbReference type="GO" id="GO:0042128">
    <property type="term" value="P:nitrate assimilation"/>
    <property type="evidence" value="ECO:0007669"/>
    <property type="project" value="UniProtKB-KW"/>
</dbReference>
<organism evidence="12 13">
    <name type="scientific">Methylomarinum roseum</name>
    <dbReference type="NCBI Taxonomy" id="3067653"/>
    <lineage>
        <taxon>Bacteria</taxon>
        <taxon>Pseudomonadati</taxon>
        <taxon>Pseudomonadota</taxon>
        <taxon>Gammaproteobacteria</taxon>
        <taxon>Methylococcales</taxon>
        <taxon>Methylococcaceae</taxon>
        <taxon>Methylomarinum</taxon>
    </lineage>
</organism>
<feature type="transmembrane region" description="Helical" evidence="10">
    <location>
        <begin position="685"/>
        <end position="710"/>
    </location>
</feature>
<feature type="transmembrane region" description="Helical" evidence="10">
    <location>
        <begin position="551"/>
        <end position="570"/>
    </location>
</feature>
<feature type="domain" description="Major facilitator superfamily (MFS) profile" evidence="11">
    <location>
        <begin position="12"/>
        <end position="412"/>
    </location>
</feature>
<evidence type="ECO:0000256" key="6">
    <source>
        <dbReference type="ARBA" id="ARBA00022692"/>
    </source>
</evidence>
<dbReference type="Pfam" id="PF07690">
    <property type="entry name" value="MFS_1"/>
    <property type="match status" value="2"/>
</dbReference>
<name>A0AAU7NT26_9GAMM</name>
<feature type="transmembrane region" description="Helical" evidence="10">
    <location>
        <begin position="526"/>
        <end position="545"/>
    </location>
</feature>
<evidence type="ECO:0000256" key="3">
    <source>
        <dbReference type="ARBA" id="ARBA00022448"/>
    </source>
</evidence>
<feature type="transmembrane region" description="Helical" evidence="10">
    <location>
        <begin position="100"/>
        <end position="124"/>
    </location>
</feature>
<keyword evidence="7 10" id="KW-1133">Transmembrane helix</keyword>
<dbReference type="Gene3D" id="1.20.1250.20">
    <property type="entry name" value="MFS general substrate transporter like domains"/>
    <property type="match status" value="3"/>
</dbReference>
<dbReference type="FunFam" id="1.20.1250.20:FF:000024">
    <property type="entry name" value="Nitrite extrusion protein NarK"/>
    <property type="match status" value="1"/>
</dbReference>
<keyword evidence="13" id="KW-1185">Reference proteome</keyword>
<feature type="transmembrane region" description="Helical" evidence="10">
    <location>
        <begin position="74"/>
        <end position="94"/>
    </location>
</feature>
<dbReference type="PROSITE" id="PS50850">
    <property type="entry name" value="MFS"/>
    <property type="match status" value="1"/>
</dbReference>
<feature type="transmembrane region" description="Helical" evidence="10">
    <location>
        <begin position="385"/>
        <end position="404"/>
    </location>
</feature>
<feature type="transmembrane region" description="Helical" evidence="10">
    <location>
        <begin position="863"/>
        <end position="883"/>
    </location>
</feature>
<dbReference type="GO" id="GO:0015113">
    <property type="term" value="F:nitrite transmembrane transporter activity"/>
    <property type="evidence" value="ECO:0007669"/>
    <property type="project" value="InterPro"/>
</dbReference>
<evidence type="ECO:0000256" key="4">
    <source>
        <dbReference type="ARBA" id="ARBA00022475"/>
    </source>
</evidence>
<feature type="transmembrane region" description="Helical" evidence="10">
    <location>
        <begin position="249"/>
        <end position="270"/>
    </location>
</feature>
<evidence type="ECO:0000313" key="12">
    <source>
        <dbReference type="EMBL" id="XBS20073.1"/>
    </source>
</evidence>
<dbReference type="GO" id="GO:0005886">
    <property type="term" value="C:plasma membrane"/>
    <property type="evidence" value="ECO:0007669"/>
    <property type="project" value="UniProtKB-SubCell"/>
</dbReference>
<keyword evidence="4" id="KW-1003">Cell membrane</keyword>
<feature type="transmembrane region" description="Helical" evidence="10">
    <location>
        <begin position="136"/>
        <end position="161"/>
    </location>
</feature>
<dbReference type="Proteomes" id="UP001225378">
    <property type="component" value="Chromosome"/>
</dbReference>
<dbReference type="InterPro" id="IPR020846">
    <property type="entry name" value="MFS_dom"/>
</dbReference>
<dbReference type="EMBL" id="CP157743">
    <property type="protein sequence ID" value="XBS20073.1"/>
    <property type="molecule type" value="Genomic_DNA"/>
</dbReference>
<dbReference type="CDD" id="cd17341">
    <property type="entry name" value="MFS_NRT2_like"/>
    <property type="match status" value="2"/>
</dbReference>
<proteinExistence type="inferred from homology"/>
<feature type="transmembrane region" description="Helical" evidence="10">
    <location>
        <begin position="322"/>
        <end position="342"/>
    </location>
</feature>
<dbReference type="KEGG" id="mech:Q9L42_017200"/>
<keyword evidence="9 10" id="KW-0472">Membrane</keyword>
<dbReference type="RefSeq" id="WP_305907198.1">
    <property type="nucleotide sequence ID" value="NZ_CP157743.1"/>
</dbReference>
<feature type="transmembrane region" description="Helical" evidence="10">
    <location>
        <begin position="49"/>
        <end position="67"/>
    </location>
</feature>
<sequence>MVSSTNTPQQCRALTTSTLAFIVCFAVWTIFSIIGIQIQQELQLSETEFGLLVGTPILSGSLVRLLLGIWSDIYGGRIIYLLVMITAAISTLLLTTAHTYIMYLLAALGVGVAGGSFAVGIAYVSRWFPAEKQGTALGIFGLGNIGAAITKFSAPFVMVAYGWHAVAQVWAGVLLLTAVIFWLVSEDDPSLKTRQAAHIKGVSFMAQLQPLKNIQVWRFSLYYFFVFGGFVALALWLPRYMIGAYGFDIKTAGMLAAIYSIFASLFRALGGWLADRFGARTIMYWTFIVAAVCTFVLSYPPTDYIVHGIEGDIRFSFAIQPGWFVFLMAVLGLFMSFGKAAVYKHIPVYYPNNVGSVGGAVGMIGGLGGFLLPLTFGMLNDLTNLWSSCFMLMFVLVMIALTWMHFAIIRSERSAVPGLAEISTDLPELSSPSDLLLTEWNPEDKTFWATSGKKIASRNLWISIPALLLAFAVWMVWSVVVINLPNIGFTYTTNQLFWLAALPGLSGATLRIFYSFMVPIFGGRRWTSISTGSLLLPAIWIGFAVQNPQTPYLLMVVLALLCGFGGGNFASSMANISFFYPQAQKGTALGLNAGLGNLGVSTVQFVVPLVIASGIFGSLGGEPQVWVKDGVTKSIWLQNAGFIWVPFILLTTLAAWFGMNDIASAKASFKDQAVIFKRKHNWLMCWLYTGTFGSFIGYSAGFPMLIKILFPEQNPTQFAFLGPLVGALSRPVGGWMADKLGGARVTLWNFIVMTATVFGVLHFMPHDGTAGSFAGFFMMFMLLFLTTGIGNGSTFRMIPVIFMTERLREAEGQAEAFINQARRNAAKESAAVLGFSSAIAAYGAFFIPKSYGTSISLTGTTDAAFWCFIGFYLSCIGITWWYYARKNALMPC</sequence>
<dbReference type="InterPro" id="IPR036259">
    <property type="entry name" value="MFS_trans_sf"/>
</dbReference>
<comment type="subcellular location">
    <subcellularLocation>
        <location evidence="1">Cell inner membrane</location>
        <topology evidence="1">Multi-pass membrane protein</topology>
    </subcellularLocation>
</comment>
<evidence type="ECO:0000256" key="1">
    <source>
        <dbReference type="ARBA" id="ARBA00004429"/>
    </source>
</evidence>
<feature type="transmembrane region" description="Helical" evidence="10">
    <location>
        <begin position="636"/>
        <end position="657"/>
    </location>
</feature>
<feature type="transmembrane region" description="Helical" evidence="10">
    <location>
        <begin position="12"/>
        <end position="37"/>
    </location>
</feature>
<gene>
    <name evidence="12" type="ORF">Q9L42_017200</name>
</gene>
<protein>
    <submittedName>
        <fullName evidence="12">MFS transporter</fullName>
    </submittedName>
</protein>
<dbReference type="SUPFAM" id="SSF103473">
    <property type="entry name" value="MFS general substrate transporter"/>
    <property type="match status" value="2"/>
</dbReference>
<feature type="transmembrane region" description="Helical" evidence="10">
    <location>
        <begin position="745"/>
        <end position="764"/>
    </location>
</feature>
<feature type="transmembrane region" description="Helical" evidence="10">
    <location>
        <begin position="219"/>
        <end position="237"/>
    </location>
</feature>
<feature type="transmembrane region" description="Helical" evidence="10">
    <location>
        <begin position="354"/>
        <end position="379"/>
    </location>
</feature>
<evidence type="ECO:0000259" key="11">
    <source>
        <dbReference type="PROSITE" id="PS50850"/>
    </source>
</evidence>
<evidence type="ECO:0000313" key="13">
    <source>
        <dbReference type="Proteomes" id="UP001225378"/>
    </source>
</evidence>
<evidence type="ECO:0000256" key="7">
    <source>
        <dbReference type="ARBA" id="ARBA00022989"/>
    </source>
</evidence>
<feature type="transmembrane region" description="Helical" evidence="10">
    <location>
        <begin position="830"/>
        <end position="851"/>
    </location>
</feature>
<keyword evidence="6 10" id="KW-0812">Transmembrane</keyword>
<feature type="transmembrane region" description="Helical" evidence="10">
    <location>
        <begin position="591"/>
        <end position="616"/>
    </location>
</feature>
<dbReference type="InterPro" id="IPR044772">
    <property type="entry name" value="NO3_transporter"/>
</dbReference>
<reference evidence="12 13" key="1">
    <citation type="journal article" date="2024" name="Microbiology">
        <title>Methylomarinum rosea sp. nov., a novel halophilic methanotrophic bacterium from the hypersaline Lake Elton.</title>
        <authorList>
            <person name="Suleimanov R.Z."/>
            <person name="Oshkin I.Y."/>
            <person name="Danilova O.V."/>
            <person name="Suzina N.E."/>
            <person name="Dedysh S.N."/>
        </authorList>
    </citation>
    <scope>NUCLEOTIDE SEQUENCE [LARGE SCALE GENOMIC DNA]</scope>
    <source>
        <strain evidence="12 13">Ch1-1</strain>
    </source>
</reference>
<dbReference type="InterPro" id="IPR011701">
    <property type="entry name" value="MFS"/>
</dbReference>
<comment type="similarity">
    <text evidence="2">Belongs to the major facilitator superfamily. Nitrate/nitrite porter (TC 2.A.1.8) family.</text>
</comment>
<keyword evidence="8" id="KW-0534">Nitrate assimilation</keyword>